<evidence type="ECO:0000256" key="1">
    <source>
        <dbReference type="SAM" id="MobiDB-lite"/>
    </source>
</evidence>
<feature type="signal peptide" evidence="2">
    <location>
        <begin position="1"/>
        <end position="21"/>
    </location>
</feature>
<keyword evidence="4" id="KW-1185">Reference proteome</keyword>
<reference evidence="3" key="2">
    <citation type="submission" date="2021-08" db="EMBL/GenBank/DDBJ databases">
        <authorList>
            <person name="Eriksson T."/>
        </authorList>
    </citation>
    <scope>NUCLEOTIDE SEQUENCE</scope>
    <source>
        <strain evidence="3">Stoneville</strain>
        <tissue evidence="3">Whole head</tissue>
    </source>
</reference>
<protein>
    <submittedName>
        <fullName evidence="3">Uncharacterized protein</fullName>
    </submittedName>
</protein>
<organism evidence="3 4">
    <name type="scientific">Tenebrio molitor</name>
    <name type="common">Yellow mealworm beetle</name>
    <dbReference type="NCBI Taxonomy" id="7067"/>
    <lineage>
        <taxon>Eukaryota</taxon>
        <taxon>Metazoa</taxon>
        <taxon>Ecdysozoa</taxon>
        <taxon>Arthropoda</taxon>
        <taxon>Hexapoda</taxon>
        <taxon>Insecta</taxon>
        <taxon>Pterygota</taxon>
        <taxon>Neoptera</taxon>
        <taxon>Endopterygota</taxon>
        <taxon>Coleoptera</taxon>
        <taxon>Polyphaga</taxon>
        <taxon>Cucujiformia</taxon>
        <taxon>Tenebrionidae</taxon>
        <taxon>Tenebrio</taxon>
    </lineage>
</organism>
<sequence>MMKFLVFALLVVLASWASVEASVIGCCGVGGVVAAPALVGAPAVGLAGRGILEHSGRFIEFSNAAMVPLLPDPADTDGGGDADRGRSGDQAGVGQSHSEDG</sequence>
<feature type="region of interest" description="Disordered" evidence="1">
    <location>
        <begin position="70"/>
        <end position="101"/>
    </location>
</feature>
<feature type="chain" id="PRO_5035235420" evidence="2">
    <location>
        <begin position="22"/>
        <end position="101"/>
    </location>
</feature>
<evidence type="ECO:0000256" key="2">
    <source>
        <dbReference type="SAM" id="SignalP"/>
    </source>
</evidence>
<keyword evidence="2" id="KW-0732">Signal</keyword>
<evidence type="ECO:0000313" key="4">
    <source>
        <dbReference type="Proteomes" id="UP000719412"/>
    </source>
</evidence>
<dbReference type="Proteomes" id="UP000719412">
    <property type="component" value="Unassembled WGS sequence"/>
</dbReference>
<comment type="caution">
    <text evidence="3">The sequence shown here is derived from an EMBL/GenBank/DDBJ whole genome shotgun (WGS) entry which is preliminary data.</text>
</comment>
<dbReference type="AlphaFoldDB" id="A0A8J6L2G4"/>
<accession>A0A8J6L2G4</accession>
<gene>
    <name evidence="3" type="ORF">GEV33_013603</name>
</gene>
<proteinExistence type="predicted"/>
<reference evidence="3" key="1">
    <citation type="journal article" date="2020" name="J Insects Food Feed">
        <title>The yellow mealworm (Tenebrio molitor) genome: a resource for the emerging insects as food and feed industry.</title>
        <authorList>
            <person name="Eriksson T."/>
            <person name="Andere A."/>
            <person name="Kelstrup H."/>
            <person name="Emery V."/>
            <person name="Picard C."/>
        </authorList>
    </citation>
    <scope>NUCLEOTIDE SEQUENCE</scope>
    <source>
        <strain evidence="3">Stoneville</strain>
        <tissue evidence="3">Whole head</tissue>
    </source>
</reference>
<name>A0A8J6L2G4_TENMO</name>
<evidence type="ECO:0000313" key="3">
    <source>
        <dbReference type="EMBL" id="KAH0809184.1"/>
    </source>
</evidence>
<dbReference type="EMBL" id="JABDTM020028285">
    <property type="protein sequence ID" value="KAH0809184.1"/>
    <property type="molecule type" value="Genomic_DNA"/>
</dbReference>